<evidence type="ECO:0008006" key="5">
    <source>
        <dbReference type="Google" id="ProtNLM"/>
    </source>
</evidence>
<keyword evidence="3" id="KW-1185">Reference proteome</keyword>
<proteinExistence type="predicted"/>
<accession>A0A378K1W6</accession>
<organism evidence="2 4">
    <name type="scientific">Legionella moravica</name>
    <dbReference type="NCBI Taxonomy" id="39962"/>
    <lineage>
        <taxon>Bacteria</taxon>
        <taxon>Pseudomonadati</taxon>
        <taxon>Pseudomonadota</taxon>
        <taxon>Gammaproteobacteria</taxon>
        <taxon>Legionellales</taxon>
        <taxon>Legionellaceae</taxon>
        <taxon>Legionella</taxon>
    </lineage>
</organism>
<sequence length="252" mass="28435">MGHEGKNTASDCVDNNFNIPQGLVAKKRDELLLAKISALVAAEQKETDVTHQPEHTTIQTATRLSHPTQSRPILHHRRPSRFNHQFFMEHQENMSEESSSDSNLSVIDHIKNAVVLAKECYASHTRSGEHPRHQSGWLTGWRHGGDGLEKAEELSRQIKILDSIDLILLNLSHFFMDVNTRYNNHSFASYLLDELNSVLERGGMSSYRSTADAPYDKFSWVNVSGQLKILCFDKKEMSLASIALPHSELGAF</sequence>
<gene>
    <name evidence="1" type="ORF">Lmor_3127</name>
    <name evidence="2" type="ORF">NCTC12239_02546</name>
</gene>
<dbReference type="EMBL" id="LNYN01000042">
    <property type="protein sequence ID" value="KTD31020.1"/>
    <property type="molecule type" value="Genomic_DNA"/>
</dbReference>
<reference evidence="2 4" key="2">
    <citation type="submission" date="2018-06" db="EMBL/GenBank/DDBJ databases">
        <authorList>
            <consortium name="Pathogen Informatics"/>
            <person name="Doyle S."/>
        </authorList>
    </citation>
    <scope>NUCLEOTIDE SEQUENCE [LARGE SCALE GENOMIC DNA]</scope>
    <source>
        <strain evidence="2 4">NCTC12239</strain>
    </source>
</reference>
<name>A0A378K1W6_9GAMM</name>
<dbReference type="EMBL" id="UGOG01000001">
    <property type="protein sequence ID" value="STX63598.1"/>
    <property type="molecule type" value="Genomic_DNA"/>
</dbReference>
<evidence type="ECO:0000313" key="1">
    <source>
        <dbReference type="EMBL" id="KTD31020.1"/>
    </source>
</evidence>
<dbReference type="STRING" id="39962.Lmor_3127"/>
<dbReference type="Proteomes" id="UP000254040">
    <property type="component" value="Unassembled WGS sequence"/>
</dbReference>
<dbReference type="OrthoDB" id="5653090at2"/>
<evidence type="ECO:0000313" key="4">
    <source>
        <dbReference type="Proteomes" id="UP000254040"/>
    </source>
</evidence>
<dbReference type="AlphaFoldDB" id="A0A378K1W6"/>
<dbReference type="Proteomes" id="UP000054985">
    <property type="component" value="Unassembled WGS sequence"/>
</dbReference>
<evidence type="ECO:0000313" key="2">
    <source>
        <dbReference type="EMBL" id="STX63598.1"/>
    </source>
</evidence>
<reference evidence="1 3" key="1">
    <citation type="submission" date="2015-11" db="EMBL/GenBank/DDBJ databases">
        <title>Genomic analysis of 38 Legionella species identifies large and diverse effector repertoires.</title>
        <authorList>
            <person name="Burstein D."/>
            <person name="Amaro F."/>
            <person name="Zusman T."/>
            <person name="Lifshitz Z."/>
            <person name="Cohen O."/>
            <person name="Gilbert J.A."/>
            <person name="Pupko T."/>
            <person name="Shuman H.A."/>
            <person name="Segal G."/>
        </authorList>
    </citation>
    <scope>NUCLEOTIDE SEQUENCE [LARGE SCALE GENOMIC DNA]</scope>
    <source>
        <strain evidence="1 3">ATCC 43877</strain>
    </source>
</reference>
<evidence type="ECO:0000313" key="3">
    <source>
        <dbReference type="Proteomes" id="UP000054985"/>
    </source>
</evidence>
<dbReference type="RefSeq" id="WP_028384845.1">
    <property type="nucleotide sequence ID" value="NZ_CAAAJG010000020.1"/>
</dbReference>
<protein>
    <recommendedName>
        <fullName evidence="5">Dot/Icm secretion system substrate</fullName>
    </recommendedName>
</protein>